<dbReference type="PANTHER" id="PTHR42791:SF14">
    <property type="entry name" value="N-ACETYLTRANSFERASE DOMAIN-CONTAINING PROTEIN"/>
    <property type="match status" value="1"/>
</dbReference>
<evidence type="ECO:0000313" key="4">
    <source>
        <dbReference type="Proteomes" id="UP001303373"/>
    </source>
</evidence>
<dbReference type="InterPro" id="IPR000182">
    <property type="entry name" value="GNAT_dom"/>
</dbReference>
<feature type="compositionally biased region" description="Basic and acidic residues" evidence="1">
    <location>
        <begin position="98"/>
        <end position="108"/>
    </location>
</feature>
<accession>A0AAQ3M1U7</accession>
<dbReference type="Pfam" id="PF13508">
    <property type="entry name" value="Acetyltransf_7"/>
    <property type="match status" value="1"/>
</dbReference>
<dbReference type="Proteomes" id="UP001303373">
    <property type="component" value="Chromosome 3"/>
</dbReference>
<dbReference type="CDD" id="cd04301">
    <property type="entry name" value="NAT_SF"/>
    <property type="match status" value="1"/>
</dbReference>
<reference evidence="3 4" key="1">
    <citation type="submission" date="2023-11" db="EMBL/GenBank/DDBJ databases">
        <title>An acidophilic fungus is an integral part of prey digestion in a carnivorous sundew plant.</title>
        <authorList>
            <person name="Tsai I.J."/>
        </authorList>
    </citation>
    <scope>NUCLEOTIDE SEQUENCE [LARGE SCALE GENOMIC DNA]</scope>
    <source>
        <strain evidence="3">169a</strain>
    </source>
</reference>
<gene>
    <name evidence="3" type="ORF">R9X50_00208100</name>
</gene>
<dbReference type="EMBL" id="CP138582">
    <property type="protein sequence ID" value="WPG99269.1"/>
    <property type="molecule type" value="Genomic_DNA"/>
</dbReference>
<dbReference type="PANTHER" id="PTHR42791">
    <property type="entry name" value="GNAT FAMILY ACETYLTRANSFERASE"/>
    <property type="match status" value="1"/>
</dbReference>
<dbReference type="AlphaFoldDB" id="A0AAQ3M1U7"/>
<dbReference type="GO" id="GO:0016747">
    <property type="term" value="F:acyltransferase activity, transferring groups other than amino-acyl groups"/>
    <property type="evidence" value="ECO:0007669"/>
    <property type="project" value="InterPro"/>
</dbReference>
<feature type="domain" description="N-acetyltransferase" evidence="2">
    <location>
        <begin position="71"/>
        <end position="213"/>
    </location>
</feature>
<evidence type="ECO:0000313" key="3">
    <source>
        <dbReference type="EMBL" id="WPG99269.1"/>
    </source>
</evidence>
<organism evidence="3 4">
    <name type="scientific">Acrodontium crateriforme</name>
    <dbReference type="NCBI Taxonomy" id="150365"/>
    <lineage>
        <taxon>Eukaryota</taxon>
        <taxon>Fungi</taxon>
        <taxon>Dikarya</taxon>
        <taxon>Ascomycota</taxon>
        <taxon>Pezizomycotina</taxon>
        <taxon>Dothideomycetes</taxon>
        <taxon>Dothideomycetidae</taxon>
        <taxon>Mycosphaerellales</taxon>
        <taxon>Teratosphaeriaceae</taxon>
        <taxon>Acrodontium</taxon>
    </lineage>
</organism>
<evidence type="ECO:0000256" key="1">
    <source>
        <dbReference type="SAM" id="MobiDB-lite"/>
    </source>
</evidence>
<dbReference type="PROSITE" id="PS51186">
    <property type="entry name" value="GNAT"/>
    <property type="match status" value="1"/>
</dbReference>
<sequence length="220" mass="25133">MPLQLSHMSEADIPEFVEVDDLAMGRYAYAKAMVTEGQCRKELIRGFMRVGFKQDDSNMWVKVVDTQTNELIAAAMWKFHLEAGQPIEQETPQQTAEVKNDHVQENPSDKTSNFWAEGEKRSKKFKAKFVGSQAHADLSILFTHPQHQRRGAASMLIKWGCDQADKRGIISTLHASSEGYHLYLKHGFELVEETAIDLRSWSVNETTIRRAMIRQPKKVI</sequence>
<evidence type="ECO:0000259" key="2">
    <source>
        <dbReference type="PROSITE" id="PS51186"/>
    </source>
</evidence>
<dbReference type="SUPFAM" id="SSF55729">
    <property type="entry name" value="Acyl-CoA N-acyltransferases (Nat)"/>
    <property type="match status" value="1"/>
</dbReference>
<feature type="region of interest" description="Disordered" evidence="1">
    <location>
        <begin position="91"/>
        <end position="111"/>
    </location>
</feature>
<dbReference type="InterPro" id="IPR016181">
    <property type="entry name" value="Acyl_CoA_acyltransferase"/>
</dbReference>
<protein>
    <recommendedName>
        <fullName evidence="2">N-acetyltransferase domain-containing protein</fullName>
    </recommendedName>
</protein>
<keyword evidence="4" id="KW-1185">Reference proteome</keyword>
<dbReference type="InterPro" id="IPR052523">
    <property type="entry name" value="Trichothecene_AcTrans"/>
</dbReference>
<name>A0AAQ3M1U7_9PEZI</name>
<proteinExistence type="predicted"/>
<dbReference type="Gene3D" id="3.40.630.30">
    <property type="match status" value="1"/>
</dbReference>